<dbReference type="EMBL" id="JABKKF010000020">
    <property type="protein sequence ID" value="NPD93229.1"/>
    <property type="molecule type" value="Genomic_DNA"/>
</dbReference>
<evidence type="ECO:0008006" key="4">
    <source>
        <dbReference type="Google" id="ProtNLM"/>
    </source>
</evidence>
<name>A0ABX2APW9_9BACT</name>
<gene>
    <name evidence="2" type="ORF">HPS56_13005</name>
</gene>
<feature type="signal peptide" evidence="1">
    <location>
        <begin position="1"/>
        <end position="19"/>
    </location>
</feature>
<organism evidence="2 3">
    <name type="scientific">Xylanibacter muris</name>
    <dbReference type="NCBI Taxonomy" id="2736290"/>
    <lineage>
        <taxon>Bacteria</taxon>
        <taxon>Pseudomonadati</taxon>
        <taxon>Bacteroidota</taxon>
        <taxon>Bacteroidia</taxon>
        <taxon>Bacteroidales</taxon>
        <taxon>Prevotellaceae</taxon>
        <taxon>Xylanibacter</taxon>
    </lineage>
</organism>
<protein>
    <recommendedName>
        <fullName evidence="4">Outer membrane protein beta-barrel domain-containing protein</fullName>
    </recommendedName>
</protein>
<dbReference type="RefSeq" id="WP_172277478.1">
    <property type="nucleotide sequence ID" value="NZ_CASGMU010000024.1"/>
</dbReference>
<dbReference type="Proteomes" id="UP000714420">
    <property type="component" value="Unassembled WGS sequence"/>
</dbReference>
<keyword evidence="1" id="KW-0732">Signal</keyword>
<sequence>MRKFIVLAVLQTVAFVAVKAETNKIEVAVSDDAAVADSLSNMEDGVVNDTLGKSKKNYAKGFNALDYVMGHRYLNKGETFGKKWYDHIFIEAGAGVSQMLPPVSDYHFNPLTTASMSIGKQISKVSSLRLGVQGAFGFQHDKEKMFYRYGMKLDYIYSLSSYIKGYNPSRFLDVSAVVGAGGHYARYSHDRDGFAPEAHLGMQFKFFTGARGYVSLEPYVSVAGDKIDLSQFRNDRKVDYSYGANLSFIYYLNNNLSPESRRRLIRKANRNEQADSVLPAWRAPWFMEFASGISFLNTPDLNFAQTAGHDISFSVGKWFSSVVGLRLTGSVRTAAFDSVIVEESYKPYHPEYRYRLKATYTTGRIEAMFNPLGFRRNYSWNENFGFYIVAGGEIGRISKNEGRGLRCLTTAYSGGLHLWAKLVDDVSLFIEPRYTFYEYKIPYSNLKDGSAKRFSDDIYSVNVGLAMTMRTRRYRNHTYPVRDSDEQLSGFAAGLGGGLSSFVARANHYPEKIMVGFNGVAYGEYHFNNTHGIRLSYEFVSNSRKSMMAYYETRPGAGSRPERKRGLWNHRYFWGFTSLDYQMNVCDVFSGHRPGRKLDVELFFGPTLVMLHGENSELHPNELLPSGSETRPVSVKDRKTGWGGNVGLKVVGHLSDKLSLFASPTVYAFKSCDTPGNDLTYLGSVRLLETVNVGVQYNF</sequence>
<feature type="chain" id="PRO_5046285438" description="Outer membrane protein beta-barrel domain-containing protein" evidence="1">
    <location>
        <begin position="20"/>
        <end position="699"/>
    </location>
</feature>
<evidence type="ECO:0000313" key="2">
    <source>
        <dbReference type="EMBL" id="NPD93229.1"/>
    </source>
</evidence>
<comment type="caution">
    <text evidence="2">The sequence shown here is derived from an EMBL/GenBank/DDBJ whole genome shotgun (WGS) entry which is preliminary data.</text>
</comment>
<evidence type="ECO:0000256" key="1">
    <source>
        <dbReference type="SAM" id="SignalP"/>
    </source>
</evidence>
<accession>A0ABX2APW9</accession>
<evidence type="ECO:0000313" key="3">
    <source>
        <dbReference type="Proteomes" id="UP000714420"/>
    </source>
</evidence>
<reference evidence="2 3" key="1">
    <citation type="submission" date="2020-05" db="EMBL/GenBank/DDBJ databases">
        <title>Distinct polysaccharide utilization as determinants for interspecies competition between intestinal Prevotella spp.</title>
        <authorList>
            <person name="Galvez E.J.C."/>
            <person name="Iljazovic A."/>
            <person name="Strowig T."/>
        </authorList>
    </citation>
    <scope>NUCLEOTIDE SEQUENCE [LARGE SCALE GENOMIC DNA]</scope>
    <source>
        <strain evidence="2 3">PMUR</strain>
    </source>
</reference>
<proteinExistence type="predicted"/>
<keyword evidence="3" id="KW-1185">Reference proteome</keyword>